<evidence type="ECO:0000256" key="6">
    <source>
        <dbReference type="PROSITE-ProRule" id="PRU00552"/>
    </source>
</evidence>
<dbReference type="EMBL" id="JBFDAA010000002">
    <property type="protein sequence ID" value="KAL1139669.1"/>
    <property type="molecule type" value="Genomic_DNA"/>
</dbReference>
<evidence type="ECO:0000256" key="1">
    <source>
        <dbReference type="ARBA" id="ARBA00012552"/>
    </source>
</evidence>
<dbReference type="PROSITE" id="PS51194">
    <property type="entry name" value="HELICASE_CTER"/>
    <property type="match status" value="1"/>
</dbReference>
<dbReference type="InterPro" id="IPR027417">
    <property type="entry name" value="P-loop_NTPase"/>
</dbReference>
<feature type="domain" description="Helicase C-terminal" evidence="8">
    <location>
        <begin position="313"/>
        <end position="450"/>
    </location>
</feature>
<dbReference type="PROSITE" id="PS51195">
    <property type="entry name" value="Q_MOTIF"/>
    <property type="match status" value="1"/>
</dbReference>
<protein>
    <recommendedName>
        <fullName evidence="1">RNA helicase</fullName>
        <ecNumber evidence="1">3.6.4.13</ecNumber>
    </recommendedName>
</protein>
<keyword evidence="4" id="KW-0347">Helicase</keyword>
<dbReference type="InterPro" id="IPR014001">
    <property type="entry name" value="Helicase_ATP-bd"/>
</dbReference>
<dbReference type="InterPro" id="IPR001650">
    <property type="entry name" value="Helicase_C-like"/>
</dbReference>
<keyword evidence="5" id="KW-0067">ATP-binding</keyword>
<dbReference type="PROSITE" id="PS51192">
    <property type="entry name" value="HELICASE_ATP_BIND_1"/>
    <property type="match status" value="1"/>
</dbReference>
<feature type="domain" description="DEAD-box RNA helicase Q" evidence="9">
    <location>
        <begin position="64"/>
        <end position="92"/>
    </location>
</feature>
<dbReference type="GO" id="GO:0016787">
    <property type="term" value="F:hydrolase activity"/>
    <property type="evidence" value="ECO:0007669"/>
    <property type="project" value="UniProtKB-KW"/>
</dbReference>
<evidence type="ECO:0000259" key="9">
    <source>
        <dbReference type="PROSITE" id="PS51195"/>
    </source>
</evidence>
<feature type="domain" description="Helicase ATP-binding" evidence="7">
    <location>
        <begin position="95"/>
        <end position="287"/>
    </location>
</feature>
<dbReference type="InterPro" id="IPR014014">
    <property type="entry name" value="RNA_helicase_DEAD_Q_motif"/>
</dbReference>
<dbReference type="InterPro" id="IPR011545">
    <property type="entry name" value="DEAD/DEAH_box_helicase_dom"/>
</dbReference>
<dbReference type="AlphaFoldDB" id="A0ABD0YWQ6"/>
<dbReference type="Pfam" id="PF00271">
    <property type="entry name" value="Helicase_C"/>
    <property type="match status" value="1"/>
</dbReference>
<keyword evidence="11" id="KW-1185">Reference proteome</keyword>
<dbReference type="CDD" id="cd18787">
    <property type="entry name" value="SF2_C_DEAD"/>
    <property type="match status" value="1"/>
</dbReference>
<accession>A0ABD0YWQ6</accession>
<name>A0ABD0YWQ6_9HEMI</name>
<comment type="caution">
    <text evidence="10">The sequence shown here is derived from an EMBL/GenBank/DDBJ whole genome shotgun (WGS) entry which is preliminary data.</text>
</comment>
<dbReference type="GO" id="GO:0005524">
    <property type="term" value="F:ATP binding"/>
    <property type="evidence" value="ECO:0007669"/>
    <property type="project" value="UniProtKB-KW"/>
</dbReference>
<dbReference type="Gene3D" id="3.40.50.300">
    <property type="entry name" value="P-loop containing nucleotide triphosphate hydrolases"/>
    <property type="match status" value="2"/>
</dbReference>
<evidence type="ECO:0000313" key="11">
    <source>
        <dbReference type="Proteomes" id="UP001558652"/>
    </source>
</evidence>
<sequence length="450" mass="51229">QDVVILSKRPELNHYRNQTYDKLSPIPLITKGWHHYKSKGDYFQIRICNEEQFIENLFWNDEKSSFSDLSLSENLVQALKKIDIIRPTKVQLDSIPTLLSGSNCLMTAETGCGKTLAYLIPAVEQCLRWLEMPNLCGRPPNTPLVLILTPSRELARQIGDVAISLSHHLPFSCYTLVGGRTKKKMLDPDYRSVDLMVASIGAVSKLTTMGIYDMSKVRHLILDEADTLLDDSFSELLVRYLKKFKIRYKPHPKEELSNSTQLTLVGATLPRSIYKTLQEFVETDSLVPITSGRLHKVIPHILQTFYRLGTTQKPPKLLYLVKEAVSRRQPVLIFSNKSKTSDWISLMLNENNIETVQLNGDMPHIVREGKFLQFQNGRLDVLSCTDIASRGLDTIRAKCVINYDFPMYIADYIHRCGRTGRIGGDHNSQIHNFVSGSREVNLVQKIEVSH</sequence>
<evidence type="ECO:0000313" key="10">
    <source>
        <dbReference type="EMBL" id="KAL1139669.1"/>
    </source>
</evidence>
<keyword evidence="3" id="KW-0378">Hydrolase</keyword>
<evidence type="ECO:0000256" key="4">
    <source>
        <dbReference type="ARBA" id="ARBA00022806"/>
    </source>
</evidence>
<feature type="non-terminal residue" evidence="10">
    <location>
        <position position="1"/>
    </location>
</feature>
<dbReference type="EC" id="3.6.4.13" evidence="1"/>
<evidence type="ECO:0000256" key="5">
    <source>
        <dbReference type="ARBA" id="ARBA00022840"/>
    </source>
</evidence>
<evidence type="ECO:0000256" key="3">
    <source>
        <dbReference type="ARBA" id="ARBA00022801"/>
    </source>
</evidence>
<dbReference type="Pfam" id="PF00270">
    <property type="entry name" value="DEAD"/>
    <property type="match status" value="1"/>
</dbReference>
<proteinExistence type="predicted"/>
<gene>
    <name evidence="10" type="ORF">AAG570_006647</name>
</gene>
<dbReference type="SMART" id="SM00487">
    <property type="entry name" value="DEXDc"/>
    <property type="match status" value="1"/>
</dbReference>
<reference evidence="10 11" key="1">
    <citation type="submission" date="2024-07" db="EMBL/GenBank/DDBJ databases">
        <title>Chromosome-level genome assembly of the water stick insect Ranatra chinensis (Heteroptera: Nepidae).</title>
        <authorList>
            <person name="Liu X."/>
        </authorList>
    </citation>
    <scope>NUCLEOTIDE SEQUENCE [LARGE SCALE GENOMIC DNA]</scope>
    <source>
        <strain evidence="10">Cailab_2021Rc</strain>
        <tissue evidence="10">Muscle</tissue>
    </source>
</reference>
<dbReference type="PANTHER" id="PTHR47960">
    <property type="entry name" value="DEAD-BOX ATP-DEPENDENT RNA HELICASE 50"/>
    <property type="match status" value="1"/>
</dbReference>
<evidence type="ECO:0000259" key="7">
    <source>
        <dbReference type="PROSITE" id="PS51192"/>
    </source>
</evidence>
<dbReference type="Proteomes" id="UP001558652">
    <property type="component" value="Unassembled WGS sequence"/>
</dbReference>
<evidence type="ECO:0000259" key="8">
    <source>
        <dbReference type="PROSITE" id="PS51194"/>
    </source>
</evidence>
<feature type="short sequence motif" description="Q motif" evidence="6">
    <location>
        <begin position="64"/>
        <end position="92"/>
    </location>
</feature>
<organism evidence="10 11">
    <name type="scientific">Ranatra chinensis</name>
    <dbReference type="NCBI Taxonomy" id="642074"/>
    <lineage>
        <taxon>Eukaryota</taxon>
        <taxon>Metazoa</taxon>
        <taxon>Ecdysozoa</taxon>
        <taxon>Arthropoda</taxon>
        <taxon>Hexapoda</taxon>
        <taxon>Insecta</taxon>
        <taxon>Pterygota</taxon>
        <taxon>Neoptera</taxon>
        <taxon>Paraneoptera</taxon>
        <taxon>Hemiptera</taxon>
        <taxon>Heteroptera</taxon>
        <taxon>Panheteroptera</taxon>
        <taxon>Nepomorpha</taxon>
        <taxon>Nepidae</taxon>
        <taxon>Ranatrinae</taxon>
        <taxon>Ranatra</taxon>
    </lineage>
</organism>
<dbReference type="SMART" id="SM00490">
    <property type="entry name" value="HELICc"/>
    <property type="match status" value="1"/>
</dbReference>
<dbReference type="GO" id="GO:0003724">
    <property type="term" value="F:RNA helicase activity"/>
    <property type="evidence" value="ECO:0007669"/>
    <property type="project" value="UniProtKB-EC"/>
</dbReference>
<evidence type="ECO:0000256" key="2">
    <source>
        <dbReference type="ARBA" id="ARBA00022741"/>
    </source>
</evidence>
<keyword evidence="2" id="KW-0547">Nucleotide-binding</keyword>
<dbReference type="SUPFAM" id="SSF52540">
    <property type="entry name" value="P-loop containing nucleoside triphosphate hydrolases"/>
    <property type="match status" value="1"/>
</dbReference>